<evidence type="ECO:0000256" key="5">
    <source>
        <dbReference type="ARBA" id="ARBA00022597"/>
    </source>
</evidence>
<feature type="transmembrane region" description="Helical" evidence="9">
    <location>
        <begin position="272"/>
        <end position="290"/>
    </location>
</feature>
<feature type="transmembrane region" description="Helical" evidence="9">
    <location>
        <begin position="204"/>
        <end position="223"/>
    </location>
</feature>
<reference evidence="11 12" key="1">
    <citation type="submission" date="2017-10" db="EMBL/GenBank/DDBJ databases">
        <authorList>
            <person name="Banno H."/>
            <person name="Chua N.-H."/>
        </authorList>
    </citation>
    <scope>NUCLEOTIDE SEQUENCE [LARGE SCALE GENOMIC DNA]</scope>
    <source>
        <strain evidence="11">Vibrio tapetis CECT4600</strain>
    </source>
</reference>
<dbReference type="EMBL" id="LT960611">
    <property type="protein sequence ID" value="SON50025.1"/>
    <property type="molecule type" value="Genomic_DNA"/>
</dbReference>
<evidence type="ECO:0000256" key="8">
    <source>
        <dbReference type="ARBA" id="ARBA00023136"/>
    </source>
</evidence>
<evidence type="ECO:0000259" key="10">
    <source>
        <dbReference type="PROSITE" id="PS50850"/>
    </source>
</evidence>
<dbReference type="RefSeq" id="WP_231897781.1">
    <property type="nucleotide sequence ID" value="NZ_LT960611.1"/>
</dbReference>
<evidence type="ECO:0000256" key="6">
    <source>
        <dbReference type="ARBA" id="ARBA00022692"/>
    </source>
</evidence>
<evidence type="ECO:0000256" key="2">
    <source>
        <dbReference type="ARBA" id="ARBA00006523"/>
    </source>
</evidence>
<dbReference type="GO" id="GO:0022857">
    <property type="term" value="F:transmembrane transporter activity"/>
    <property type="evidence" value="ECO:0007669"/>
    <property type="project" value="InterPro"/>
</dbReference>
<keyword evidence="12" id="KW-1185">Reference proteome</keyword>
<dbReference type="InterPro" id="IPR020846">
    <property type="entry name" value="MFS_dom"/>
</dbReference>
<keyword evidence="7 9" id="KW-1133">Transmembrane helix</keyword>
<keyword evidence="6 9" id="KW-0812">Transmembrane</keyword>
<dbReference type="Proteomes" id="UP000235828">
    <property type="component" value="Chromosome A"/>
</dbReference>
<evidence type="ECO:0000313" key="11">
    <source>
        <dbReference type="EMBL" id="SON50025.1"/>
    </source>
</evidence>
<keyword evidence="8 9" id="KW-0472">Membrane</keyword>
<organism evidence="11 12">
    <name type="scientific">Vibrio tapetis subsp. tapetis</name>
    <dbReference type="NCBI Taxonomy" id="1671868"/>
    <lineage>
        <taxon>Bacteria</taxon>
        <taxon>Pseudomonadati</taxon>
        <taxon>Pseudomonadota</taxon>
        <taxon>Gammaproteobacteria</taxon>
        <taxon>Vibrionales</taxon>
        <taxon>Vibrionaceae</taxon>
        <taxon>Vibrio</taxon>
    </lineage>
</organism>
<feature type="transmembrane region" description="Helical" evidence="9">
    <location>
        <begin position="45"/>
        <end position="62"/>
    </location>
</feature>
<name>A0A2N8ZDS6_9VIBR</name>
<evidence type="ECO:0000256" key="7">
    <source>
        <dbReference type="ARBA" id="ARBA00022989"/>
    </source>
</evidence>
<evidence type="ECO:0000256" key="1">
    <source>
        <dbReference type="ARBA" id="ARBA00004651"/>
    </source>
</evidence>
<protein>
    <submittedName>
        <fullName evidence="11">Sugar efflux transporter</fullName>
    </submittedName>
</protein>
<feature type="domain" description="Major facilitator superfamily (MFS) profile" evidence="10">
    <location>
        <begin position="6"/>
        <end position="304"/>
    </location>
</feature>
<dbReference type="PANTHER" id="PTHR23535:SF2">
    <property type="entry name" value="SUGAR EFFLUX TRANSPORTER A-RELATED"/>
    <property type="match status" value="1"/>
</dbReference>
<gene>
    <name evidence="11" type="ORF">VTAP4600_A2046</name>
</gene>
<sequence length="304" mass="33439">MFADRTAMLFILTTFASGLCGSFFYPLSSVFMVEHLGATPYMLSAYMILAVVSSVVMSQFIAYNSDKSWRRKRILLVAFSCYFITVVSFAFLDNYYLAVGIAFFFGSVSGAIYGQLFALGREYADEYLKENGVTFLSTMRAGMAVAWVFGPPIAFVLKGAFGFSASFMASGLMVVVTIVVVYFFLPDGETTKETSTAEKVDFKWYQNGPILLLSAALLAMFAANNLYITSMPLYFSQELSVGASWAGMLFGCAALCEIPVMLKAGRLSERFGVYRLLLVASAVGATFLWACLCRARCGSFLRCR</sequence>
<feature type="transmembrane region" description="Helical" evidence="9">
    <location>
        <begin position="161"/>
        <end position="184"/>
    </location>
</feature>
<comment type="subcellular location">
    <subcellularLocation>
        <location evidence="1">Cell membrane</location>
        <topology evidence="1">Multi-pass membrane protein</topology>
    </subcellularLocation>
</comment>
<proteinExistence type="inferred from homology"/>
<dbReference type="KEGG" id="vta:A2046"/>
<feature type="transmembrane region" description="Helical" evidence="9">
    <location>
        <begin position="243"/>
        <end position="260"/>
    </location>
</feature>
<comment type="similarity">
    <text evidence="2">Belongs to the major facilitator superfamily. Set transporter family.</text>
</comment>
<accession>A0A2N8ZDS6</accession>
<dbReference type="Gene3D" id="1.20.1250.20">
    <property type="entry name" value="MFS general substrate transporter like domains"/>
    <property type="match status" value="2"/>
</dbReference>
<keyword evidence="3" id="KW-0813">Transport</keyword>
<feature type="transmembrane region" description="Helical" evidence="9">
    <location>
        <begin position="7"/>
        <end position="25"/>
    </location>
</feature>
<dbReference type="AlphaFoldDB" id="A0A2N8ZDS6"/>
<dbReference type="InterPro" id="IPR036259">
    <property type="entry name" value="MFS_trans_sf"/>
</dbReference>
<feature type="transmembrane region" description="Helical" evidence="9">
    <location>
        <begin position="98"/>
        <end position="119"/>
    </location>
</feature>
<dbReference type="SUPFAM" id="SSF103473">
    <property type="entry name" value="MFS general substrate transporter"/>
    <property type="match status" value="1"/>
</dbReference>
<dbReference type="Pfam" id="PF07690">
    <property type="entry name" value="MFS_1"/>
    <property type="match status" value="1"/>
</dbReference>
<evidence type="ECO:0000313" key="12">
    <source>
        <dbReference type="Proteomes" id="UP000235828"/>
    </source>
</evidence>
<dbReference type="GO" id="GO:0005886">
    <property type="term" value="C:plasma membrane"/>
    <property type="evidence" value="ECO:0007669"/>
    <property type="project" value="UniProtKB-SubCell"/>
</dbReference>
<evidence type="ECO:0000256" key="4">
    <source>
        <dbReference type="ARBA" id="ARBA00022475"/>
    </source>
</evidence>
<keyword evidence="4" id="KW-1003">Cell membrane</keyword>
<evidence type="ECO:0000256" key="9">
    <source>
        <dbReference type="SAM" id="Phobius"/>
    </source>
</evidence>
<dbReference type="InterPro" id="IPR011701">
    <property type="entry name" value="MFS"/>
</dbReference>
<evidence type="ECO:0000256" key="3">
    <source>
        <dbReference type="ARBA" id="ARBA00022448"/>
    </source>
</evidence>
<keyword evidence="5" id="KW-0762">Sugar transport</keyword>
<dbReference type="PROSITE" id="PS50850">
    <property type="entry name" value="MFS"/>
    <property type="match status" value="1"/>
</dbReference>
<dbReference type="PANTHER" id="PTHR23535">
    <property type="entry name" value="SUGAR EFFLUX TRANSPORTER A-RELATED"/>
    <property type="match status" value="1"/>
</dbReference>
<feature type="transmembrane region" description="Helical" evidence="9">
    <location>
        <begin position="74"/>
        <end position="92"/>
    </location>
</feature>